<reference evidence="4 5" key="1">
    <citation type="journal article" date="2011" name="Stand. Genomic Sci.">
        <title>Complete genome sequence of Haliscomenobacter hydrossis type strain (O).</title>
        <authorList>
            <consortium name="US DOE Joint Genome Institute (JGI-PGF)"/>
            <person name="Daligault H."/>
            <person name="Lapidus A."/>
            <person name="Zeytun A."/>
            <person name="Nolan M."/>
            <person name="Lucas S."/>
            <person name="Del Rio T.G."/>
            <person name="Tice H."/>
            <person name="Cheng J.F."/>
            <person name="Tapia R."/>
            <person name="Han C."/>
            <person name="Goodwin L."/>
            <person name="Pitluck S."/>
            <person name="Liolios K."/>
            <person name="Pagani I."/>
            <person name="Ivanova N."/>
            <person name="Huntemann M."/>
            <person name="Mavromatis K."/>
            <person name="Mikhailova N."/>
            <person name="Pati A."/>
            <person name="Chen A."/>
            <person name="Palaniappan K."/>
            <person name="Land M."/>
            <person name="Hauser L."/>
            <person name="Brambilla E.M."/>
            <person name="Rohde M."/>
            <person name="Verbarg S."/>
            <person name="Goker M."/>
            <person name="Bristow J."/>
            <person name="Eisen J.A."/>
            <person name="Markowitz V."/>
            <person name="Hugenholtz P."/>
            <person name="Kyrpides N.C."/>
            <person name="Klenk H.P."/>
            <person name="Woyke T."/>
        </authorList>
    </citation>
    <scope>NUCLEOTIDE SEQUENCE [LARGE SCALE GENOMIC DNA]</scope>
    <source>
        <strain evidence="5">ATCC 27775 / DSM 1100 / LMG 10767 / O</strain>
    </source>
</reference>
<comment type="similarity">
    <text evidence="1">Belongs to the AB hydrolase superfamily. AB hydrolase 4 family.</text>
</comment>
<gene>
    <name evidence="4" type="ordered locus">Halhy_5257</name>
</gene>
<sequence>MPFIRKDDYRPPLLFRNTYVNTIYPSLARQVPDLHYERERIDTPDGDFLDLDWATQGSDKLVLVLHGLESSADRGYIKGMIRRFYLEGWDGLGLNFRGCSGEPNRLLRTYHIGETGDLDFVLRHALARNQYREIVLIGFSLGGNVVLKYLGENATHLFPEITKGIAISVPCDVMSANEEFTKLKNWVYMKRFMLSLNPKMHIKAQRFPDQYKISIPNPRNFGEFDGAFTAPVHGFSSAEEYWTRNSSLPLIPEIRIPTLLINAVDDTFLSPSCFPFALAEESSLFHLLTPKYGGHCGFYTPGKRNVYWSEEMAWAFVAE</sequence>
<dbReference type="HOGENOM" id="CLU_032487_0_0_10"/>
<reference key="2">
    <citation type="submission" date="2011-04" db="EMBL/GenBank/DDBJ databases">
        <title>Complete sequence of chromosome of Haliscomenobacter hydrossis DSM 1100.</title>
        <authorList>
            <consortium name="US DOE Joint Genome Institute (JGI-PGF)"/>
            <person name="Lucas S."/>
            <person name="Han J."/>
            <person name="Lapidus A."/>
            <person name="Bruce D."/>
            <person name="Goodwin L."/>
            <person name="Pitluck S."/>
            <person name="Peters L."/>
            <person name="Kyrpides N."/>
            <person name="Mavromatis K."/>
            <person name="Ivanova N."/>
            <person name="Ovchinnikova G."/>
            <person name="Pagani I."/>
            <person name="Daligault H."/>
            <person name="Detter J.C."/>
            <person name="Han C."/>
            <person name="Land M."/>
            <person name="Hauser L."/>
            <person name="Markowitz V."/>
            <person name="Cheng J.-F."/>
            <person name="Hugenholtz P."/>
            <person name="Woyke T."/>
            <person name="Wu D."/>
            <person name="Verbarg S."/>
            <person name="Frueling A."/>
            <person name="Brambilla E."/>
            <person name="Klenk H.-P."/>
            <person name="Eisen J.A."/>
        </authorList>
    </citation>
    <scope>NUCLEOTIDE SEQUENCE</scope>
    <source>
        <strain>DSM 1100</strain>
    </source>
</reference>
<feature type="active site" description="Charge relay system" evidence="2">
    <location>
        <position position="266"/>
    </location>
</feature>
<dbReference type="EMBL" id="CP002691">
    <property type="protein sequence ID" value="AEE53082.1"/>
    <property type="molecule type" value="Genomic_DNA"/>
</dbReference>
<dbReference type="PANTHER" id="PTHR10794">
    <property type="entry name" value="ABHYDROLASE DOMAIN-CONTAINING PROTEIN"/>
    <property type="match status" value="1"/>
</dbReference>
<dbReference type="InterPro" id="IPR029058">
    <property type="entry name" value="AB_hydrolase_fold"/>
</dbReference>
<dbReference type="GO" id="GO:0047372">
    <property type="term" value="F:monoacylglycerol lipase activity"/>
    <property type="evidence" value="ECO:0007669"/>
    <property type="project" value="TreeGrafter"/>
</dbReference>
<dbReference type="AlphaFoldDB" id="F4L622"/>
<keyword evidence="5" id="KW-1185">Reference proteome</keyword>
<evidence type="ECO:0000256" key="2">
    <source>
        <dbReference type="PIRSR" id="PIRSR005211-1"/>
    </source>
</evidence>
<evidence type="ECO:0000313" key="4">
    <source>
        <dbReference type="EMBL" id="AEE53082.1"/>
    </source>
</evidence>
<dbReference type="RefSeq" id="WP_013767617.1">
    <property type="nucleotide sequence ID" value="NC_015510.1"/>
</dbReference>
<proteinExistence type="inferred from homology"/>
<accession>F4L622</accession>
<feature type="active site" description="Charge relay system" evidence="2">
    <location>
        <position position="140"/>
    </location>
</feature>
<organism evidence="4 5">
    <name type="scientific">Haliscomenobacter hydrossis (strain ATCC 27775 / DSM 1100 / LMG 10767 / O)</name>
    <dbReference type="NCBI Taxonomy" id="760192"/>
    <lineage>
        <taxon>Bacteria</taxon>
        <taxon>Pseudomonadati</taxon>
        <taxon>Bacteroidota</taxon>
        <taxon>Saprospiria</taxon>
        <taxon>Saprospirales</taxon>
        <taxon>Haliscomenobacteraceae</taxon>
        <taxon>Haliscomenobacter</taxon>
    </lineage>
</organism>
<dbReference type="InterPro" id="IPR000073">
    <property type="entry name" value="AB_hydrolase_1"/>
</dbReference>
<dbReference type="PIRSF" id="PIRSF005211">
    <property type="entry name" value="Ab_hydro_YheT"/>
    <property type="match status" value="1"/>
</dbReference>
<dbReference type="InterPro" id="IPR012020">
    <property type="entry name" value="ABHD4"/>
</dbReference>
<evidence type="ECO:0000256" key="1">
    <source>
        <dbReference type="ARBA" id="ARBA00010884"/>
    </source>
</evidence>
<name>F4L622_HALH1</name>
<evidence type="ECO:0000313" key="5">
    <source>
        <dbReference type="Proteomes" id="UP000008461"/>
    </source>
</evidence>
<evidence type="ECO:0000259" key="3">
    <source>
        <dbReference type="Pfam" id="PF00561"/>
    </source>
</evidence>
<dbReference type="OrthoDB" id="332676at2"/>
<dbReference type="Proteomes" id="UP000008461">
    <property type="component" value="Chromosome"/>
</dbReference>
<dbReference type="KEGG" id="hhy:Halhy_5257"/>
<dbReference type="InterPro" id="IPR050960">
    <property type="entry name" value="AB_hydrolase_4_sf"/>
</dbReference>
<dbReference type="eggNOG" id="COG0429">
    <property type="taxonomic scope" value="Bacteria"/>
</dbReference>
<feature type="active site" description="Charge relay system" evidence="2">
    <location>
        <position position="295"/>
    </location>
</feature>
<dbReference type="Gene3D" id="3.40.50.1820">
    <property type="entry name" value="alpha/beta hydrolase"/>
    <property type="match status" value="1"/>
</dbReference>
<dbReference type="PANTHER" id="PTHR10794:SF94">
    <property type="entry name" value="ESTERASE YHET-RELATED"/>
    <property type="match status" value="1"/>
</dbReference>
<dbReference type="GO" id="GO:0034338">
    <property type="term" value="F:short-chain carboxylesterase activity"/>
    <property type="evidence" value="ECO:0007669"/>
    <property type="project" value="TreeGrafter"/>
</dbReference>
<dbReference type="SUPFAM" id="SSF53474">
    <property type="entry name" value="alpha/beta-Hydrolases"/>
    <property type="match status" value="1"/>
</dbReference>
<keyword evidence="4" id="KW-0378">Hydrolase</keyword>
<dbReference type="Pfam" id="PF00561">
    <property type="entry name" value="Abhydrolase_1"/>
    <property type="match status" value="1"/>
</dbReference>
<feature type="domain" description="AB hydrolase-1" evidence="3">
    <location>
        <begin position="61"/>
        <end position="270"/>
    </location>
</feature>
<protein>
    <submittedName>
        <fullName evidence="4">Alpha/beta hydrolase fold protein</fullName>
    </submittedName>
</protein>